<dbReference type="PROSITE" id="PS01228">
    <property type="entry name" value="COF_1"/>
    <property type="match status" value="1"/>
</dbReference>
<dbReference type="STRING" id="1423751.FC38_GL001788"/>
<evidence type="ECO:0000313" key="4">
    <source>
        <dbReference type="Proteomes" id="UP000051521"/>
    </source>
</evidence>
<dbReference type="Proteomes" id="UP000009326">
    <property type="component" value="Unassembled WGS sequence"/>
</dbReference>
<dbReference type="RefSeq" id="WP_008472434.1">
    <property type="nucleotide sequence ID" value="NZ_AYZO01000008.1"/>
</dbReference>
<dbReference type="SUPFAM" id="SSF56784">
    <property type="entry name" value="HAD-like"/>
    <property type="match status" value="1"/>
</dbReference>
<evidence type="ECO:0000313" key="1">
    <source>
        <dbReference type="EMBL" id="CCI86481.1"/>
    </source>
</evidence>
<protein>
    <submittedName>
        <fullName evidence="2">HAD superfamily hydrolase</fullName>
    </submittedName>
    <submittedName>
        <fullName evidence="1">Putative hydrolase</fullName>
    </submittedName>
</protein>
<dbReference type="InterPro" id="IPR036412">
    <property type="entry name" value="HAD-like_sf"/>
</dbReference>
<dbReference type="SFLD" id="SFLDG01144">
    <property type="entry name" value="C2.B.4:_PGP_Like"/>
    <property type="match status" value="1"/>
</dbReference>
<dbReference type="CDD" id="cd07516">
    <property type="entry name" value="HAD_Pase"/>
    <property type="match status" value="1"/>
</dbReference>
<dbReference type="AlphaFoldDB" id="I7LCH3"/>
<dbReference type="GO" id="GO:0016791">
    <property type="term" value="F:phosphatase activity"/>
    <property type="evidence" value="ECO:0007669"/>
    <property type="project" value="TreeGrafter"/>
</dbReference>
<dbReference type="PRINTS" id="PR00119">
    <property type="entry name" value="CATATPASE"/>
</dbReference>
<dbReference type="GO" id="GO:0005829">
    <property type="term" value="C:cytosol"/>
    <property type="evidence" value="ECO:0007669"/>
    <property type="project" value="TreeGrafter"/>
</dbReference>
<dbReference type="SFLD" id="SFLDG01140">
    <property type="entry name" value="C2.B:_Phosphomannomutase_and_P"/>
    <property type="match status" value="1"/>
</dbReference>
<dbReference type="GO" id="GO:0000287">
    <property type="term" value="F:magnesium ion binding"/>
    <property type="evidence" value="ECO:0007669"/>
    <property type="project" value="TreeGrafter"/>
</dbReference>
<dbReference type="Gene3D" id="3.40.50.1000">
    <property type="entry name" value="HAD superfamily/HAD-like"/>
    <property type="match status" value="1"/>
</dbReference>
<keyword evidence="4" id="KW-1185">Reference proteome</keyword>
<name>I7LCH3_9LACO</name>
<reference evidence="2 4" key="2">
    <citation type="journal article" date="2015" name="Genome Announc.">
        <title>Expanding the biotechnology potential of lactobacilli through comparative genomics of 213 strains and associated genera.</title>
        <authorList>
            <person name="Sun Z."/>
            <person name="Harris H.M."/>
            <person name="McCann A."/>
            <person name="Guo C."/>
            <person name="Argimon S."/>
            <person name="Zhang W."/>
            <person name="Yang X."/>
            <person name="Jeffery I.B."/>
            <person name="Cooney J.C."/>
            <person name="Kagawa T.F."/>
            <person name="Liu W."/>
            <person name="Song Y."/>
            <person name="Salvetti E."/>
            <person name="Wrobel A."/>
            <person name="Rasinkangas P."/>
            <person name="Parkhill J."/>
            <person name="Rea M.C."/>
            <person name="O'Sullivan O."/>
            <person name="Ritari J."/>
            <person name="Douillard F.P."/>
            <person name="Paul Ross R."/>
            <person name="Yang R."/>
            <person name="Briner A.E."/>
            <person name="Felis G.E."/>
            <person name="de Vos W.M."/>
            <person name="Barrangou R."/>
            <person name="Klaenhammer T.R."/>
            <person name="Caufield P.W."/>
            <person name="Cui Y."/>
            <person name="Zhang H."/>
            <person name="O'Toole P.W."/>
        </authorList>
    </citation>
    <scope>NUCLEOTIDE SEQUENCE [LARGE SCALE GENOMIC DNA]</scope>
    <source>
        <strain evidence="2 4">DSM 23908</strain>
    </source>
</reference>
<evidence type="ECO:0000313" key="3">
    <source>
        <dbReference type="Proteomes" id="UP000009326"/>
    </source>
</evidence>
<organism evidence="1 3">
    <name type="scientific">Lactobacillus gigeriorum DSM 23908 = CRBIP 24.85</name>
    <dbReference type="NCBI Taxonomy" id="1423751"/>
    <lineage>
        <taxon>Bacteria</taxon>
        <taxon>Bacillati</taxon>
        <taxon>Bacillota</taxon>
        <taxon>Bacilli</taxon>
        <taxon>Lactobacillales</taxon>
        <taxon>Lactobacillaceae</taxon>
        <taxon>Lactobacillus</taxon>
    </lineage>
</organism>
<dbReference type="PANTHER" id="PTHR10000">
    <property type="entry name" value="PHOSPHOSERINE PHOSPHATASE"/>
    <property type="match status" value="1"/>
</dbReference>
<dbReference type="PROSITE" id="PS01229">
    <property type="entry name" value="COF_2"/>
    <property type="match status" value="1"/>
</dbReference>
<dbReference type="SFLD" id="SFLDS00003">
    <property type="entry name" value="Haloacid_Dehalogenase"/>
    <property type="match status" value="1"/>
</dbReference>
<keyword evidence="1" id="KW-0378">Hydrolase</keyword>
<dbReference type="EMBL" id="CAKC01000024">
    <property type="protein sequence ID" value="CCI86481.1"/>
    <property type="molecule type" value="Genomic_DNA"/>
</dbReference>
<dbReference type="OrthoDB" id="9790031at2"/>
<dbReference type="Gene3D" id="3.30.1240.10">
    <property type="match status" value="1"/>
</dbReference>
<dbReference type="EMBL" id="AYZO01000008">
    <property type="protein sequence ID" value="KRN13867.1"/>
    <property type="molecule type" value="Genomic_DNA"/>
</dbReference>
<dbReference type="InterPro" id="IPR023214">
    <property type="entry name" value="HAD_sf"/>
</dbReference>
<accession>I7LCH3</accession>
<comment type="caution">
    <text evidence="1">The sequence shown here is derived from an EMBL/GenBank/DDBJ whole genome shotgun (WGS) entry which is preliminary data.</text>
</comment>
<dbReference type="NCBIfam" id="TIGR00099">
    <property type="entry name" value="Cof-subfamily"/>
    <property type="match status" value="1"/>
</dbReference>
<reference evidence="1 3" key="1">
    <citation type="submission" date="2012-06" db="EMBL/GenBank/DDBJ databases">
        <title>Draft genome sequence of Lactobacillus gigeriorum CRBIP 24.85T, isolated from chicken crop.</title>
        <authorList>
            <person name="Cousin S."/>
            <person name="Ma L."/>
            <person name="Creno S."/>
            <person name="Clermont D."/>
            <person name="Loux V."/>
            <person name="Bizet C."/>
            <person name="Bouchier C."/>
        </authorList>
    </citation>
    <scope>NUCLEOTIDE SEQUENCE [LARGE SCALE GENOMIC DNA]</scope>
    <source>
        <strain evidence="3">CRBIP 24.85T</strain>
        <strain evidence="1">Type strain: CRBIP 24.85</strain>
    </source>
</reference>
<gene>
    <name evidence="1" type="ORF">BN52_07750</name>
    <name evidence="2" type="ORF">FC38_GL001788</name>
</gene>
<dbReference type="Pfam" id="PF08282">
    <property type="entry name" value="Hydrolase_3"/>
    <property type="match status" value="1"/>
</dbReference>
<proteinExistence type="predicted"/>
<dbReference type="PATRIC" id="fig|1423751.3.peg.1852"/>
<dbReference type="PANTHER" id="PTHR10000:SF8">
    <property type="entry name" value="HAD SUPERFAMILY HYDROLASE-LIKE, TYPE 3"/>
    <property type="match status" value="1"/>
</dbReference>
<dbReference type="InterPro" id="IPR000150">
    <property type="entry name" value="Cof"/>
</dbReference>
<dbReference type="NCBIfam" id="TIGR01484">
    <property type="entry name" value="HAD-SF-IIB"/>
    <property type="match status" value="1"/>
</dbReference>
<dbReference type="InterPro" id="IPR006379">
    <property type="entry name" value="HAD-SF_hydro_IIB"/>
</dbReference>
<dbReference type="Proteomes" id="UP000051521">
    <property type="component" value="Unassembled WGS sequence"/>
</dbReference>
<sequence length="270" mass="30339">MKKKLIAIDMDGTLLNKQKQISIANLEALKEAADHGIRIVLASGRPLTGLKPYLKQLGLWQKQEFSITLSGATVQQNKTNKTFAQNAMEFKAYQRFYNFSQRHNCHIQIQNNHSLYTTDSTLSHWTTREGKMNLQQINQVKLAEIEALKDVYKMQLIAEPEDIERLFSKISPEVKSLYQVLRQERYAVDVLAPEAGKGNALTQLCELLNIPIEQTMAIGDGTNDLSMLKTAGLSVAMKNGKDVVKETADEITDSNDNDGVAKAIRKFVLK</sequence>
<evidence type="ECO:0000313" key="2">
    <source>
        <dbReference type="EMBL" id="KRN13867.1"/>
    </source>
</evidence>